<evidence type="ECO:0008006" key="4">
    <source>
        <dbReference type="Google" id="ProtNLM"/>
    </source>
</evidence>
<evidence type="ECO:0000313" key="2">
    <source>
        <dbReference type="Proteomes" id="UP001652661"/>
    </source>
</evidence>
<reference evidence="2" key="1">
    <citation type="submission" date="2025-05" db="UniProtKB">
        <authorList>
            <consortium name="RefSeq"/>
        </authorList>
    </citation>
    <scope>NUCLEOTIDE SEQUENCE [LARGE SCALE GENOMIC DNA]</scope>
    <source>
        <strain evidence="2">14028-0561.14</strain>
    </source>
</reference>
<proteinExistence type="predicted"/>
<dbReference type="PANTHER" id="PTHR47331">
    <property type="entry name" value="PHD-TYPE DOMAIN-CONTAINING PROTEIN"/>
    <property type="match status" value="1"/>
</dbReference>
<dbReference type="Proteomes" id="UP001652661">
    <property type="component" value="Chromosome 2L"/>
</dbReference>
<organism evidence="2 3">
    <name type="scientific">Drosophila kikkawai</name>
    <name type="common">Fruit fly</name>
    <dbReference type="NCBI Taxonomy" id="30033"/>
    <lineage>
        <taxon>Eukaryota</taxon>
        <taxon>Metazoa</taxon>
        <taxon>Ecdysozoa</taxon>
        <taxon>Arthropoda</taxon>
        <taxon>Hexapoda</taxon>
        <taxon>Insecta</taxon>
        <taxon>Pterygota</taxon>
        <taxon>Neoptera</taxon>
        <taxon>Endopterygota</taxon>
        <taxon>Diptera</taxon>
        <taxon>Brachycera</taxon>
        <taxon>Muscomorpha</taxon>
        <taxon>Ephydroidea</taxon>
        <taxon>Drosophilidae</taxon>
        <taxon>Drosophila</taxon>
        <taxon>Sophophora</taxon>
    </lineage>
</organism>
<reference evidence="3" key="2">
    <citation type="submission" date="2025-08" db="UniProtKB">
        <authorList>
            <consortium name="RefSeq"/>
        </authorList>
    </citation>
    <scope>IDENTIFICATION</scope>
    <source>
        <strain evidence="3">14028-0561.14</strain>
        <tissue evidence="3">Whole fly</tissue>
    </source>
</reference>
<accession>A0ABM4GH72</accession>
<evidence type="ECO:0000313" key="3">
    <source>
        <dbReference type="RefSeq" id="XP_070142059.1"/>
    </source>
</evidence>
<dbReference type="RefSeq" id="XP_070142059.1">
    <property type="nucleotide sequence ID" value="XM_070285958.1"/>
</dbReference>
<gene>
    <name evidence="3" type="primary">LOC138928620</name>
</gene>
<dbReference type="PANTHER" id="PTHR47331:SF5">
    <property type="entry name" value="RIBONUCLEASE H"/>
    <property type="match status" value="1"/>
</dbReference>
<keyword evidence="2" id="KW-1185">Reference proteome</keyword>
<name>A0ABM4GH72_DROKI</name>
<feature type="region of interest" description="Disordered" evidence="1">
    <location>
        <begin position="179"/>
        <end position="200"/>
    </location>
</feature>
<sequence length="408" mass="45874">MNPMKPRRLPDLPVFGGQPEEWPIFNCAFAETPQAYNCTDLENNQRLLKSLLIHPGNVSAVMENLRFRFGRPEQLIRSQLNSVREVPPISEQHLAKIVPFATRVSNLTAFLQSAKTEQHLGNPTLMAELVVELPTSKRVDWARHAASIELFPTVAHFSAWLQEYANIVCTILDVEGKEPRRRQYRRSSPRGGYRDERSQQSVVLRNSLERRAPQPAEGPLHRKLSCIDAEGGRLLFRILPITLYGAGRQVDTYALLDEGSSVTMIDDELRSDLGVRSEHRQLNIQWFGGKASREPTNVVRLEISGAGKPTRHALRNVYAVSSLILSMQTLCRRDVQGMHKDARLPMKLYSNVVPKLFIGLDHGHLGLPLRTRRFAREGPYAAATELGWVVFGPVSAVTEVLPSSRVNG</sequence>
<feature type="compositionally biased region" description="Basic residues" evidence="1">
    <location>
        <begin position="179"/>
        <end position="188"/>
    </location>
</feature>
<dbReference type="GeneID" id="138928620"/>
<protein>
    <recommendedName>
        <fullName evidence="4">Peptidase A2 domain-containing protein</fullName>
    </recommendedName>
</protein>
<evidence type="ECO:0000256" key="1">
    <source>
        <dbReference type="SAM" id="MobiDB-lite"/>
    </source>
</evidence>